<proteinExistence type="predicted"/>
<dbReference type="AlphaFoldDB" id="A0A846TS94"/>
<evidence type="ECO:0000313" key="3">
    <source>
        <dbReference type="Proteomes" id="UP000587942"/>
    </source>
</evidence>
<sequence length="53" mass="5821">MNPIAKRLQKAFAIIKYSQNRDRKMYCEQNKEEADFASAPSKGGAANGNTSIG</sequence>
<evidence type="ECO:0000313" key="2">
    <source>
        <dbReference type="EMBL" id="NKE08137.1"/>
    </source>
</evidence>
<evidence type="ECO:0000256" key="1">
    <source>
        <dbReference type="SAM" id="MobiDB-lite"/>
    </source>
</evidence>
<dbReference type="RefSeq" id="WP_209438092.1">
    <property type="nucleotide sequence ID" value="NZ_JAAVUM010000028.1"/>
</dbReference>
<dbReference type="Proteomes" id="UP000587942">
    <property type="component" value="Unassembled WGS sequence"/>
</dbReference>
<feature type="region of interest" description="Disordered" evidence="1">
    <location>
        <begin position="31"/>
        <end position="53"/>
    </location>
</feature>
<comment type="caution">
    <text evidence="2">The sequence shown here is derived from an EMBL/GenBank/DDBJ whole genome shotgun (WGS) entry which is preliminary data.</text>
</comment>
<dbReference type="EMBL" id="JAAVUM010000028">
    <property type="protein sequence ID" value="NKE08137.1"/>
    <property type="molecule type" value="Genomic_DNA"/>
</dbReference>
<reference evidence="2 3" key="1">
    <citation type="submission" date="2020-03" db="EMBL/GenBank/DDBJ databases">
        <authorList>
            <person name="Sun Q."/>
        </authorList>
    </citation>
    <scope>NUCLEOTIDE SEQUENCE [LARGE SCALE GENOMIC DNA]</scope>
    <source>
        <strain evidence="2 3">KACC 21451</strain>
    </source>
</reference>
<gene>
    <name evidence="2" type="ORF">GWK17_22120</name>
</gene>
<protein>
    <submittedName>
        <fullName evidence="2">Uncharacterized protein</fullName>
    </submittedName>
</protein>
<organism evidence="2 3">
    <name type="scientific">Mesobacillus selenatarsenatis</name>
    <dbReference type="NCBI Taxonomy" id="388741"/>
    <lineage>
        <taxon>Bacteria</taxon>
        <taxon>Bacillati</taxon>
        <taxon>Bacillota</taxon>
        <taxon>Bacilli</taxon>
        <taxon>Bacillales</taxon>
        <taxon>Bacillaceae</taxon>
        <taxon>Mesobacillus</taxon>
    </lineage>
</organism>
<accession>A0A846TS94</accession>
<name>A0A846TS94_9BACI</name>